<keyword evidence="3" id="KW-0862">Zinc</keyword>
<dbReference type="Proteomes" id="UP000825729">
    <property type="component" value="Unassembled WGS sequence"/>
</dbReference>
<accession>A0AAV7F951</accession>
<protein>
    <recommendedName>
        <fullName evidence="5">PHD-type domain-containing protein</fullName>
    </recommendedName>
</protein>
<dbReference type="PANTHER" id="PTHR47162">
    <property type="entry name" value="OS02G0192300 PROTEIN"/>
    <property type="match status" value="1"/>
</dbReference>
<feature type="domain" description="PHD-type" evidence="5">
    <location>
        <begin position="456"/>
        <end position="510"/>
    </location>
</feature>
<evidence type="ECO:0000256" key="2">
    <source>
        <dbReference type="ARBA" id="ARBA00022771"/>
    </source>
</evidence>
<dbReference type="InterPro" id="IPR011011">
    <property type="entry name" value="Znf_FYVE_PHD"/>
</dbReference>
<evidence type="ECO:0000259" key="5">
    <source>
        <dbReference type="PROSITE" id="PS50016"/>
    </source>
</evidence>
<dbReference type="SUPFAM" id="SSF57903">
    <property type="entry name" value="FYVE/PHD zinc finger"/>
    <property type="match status" value="3"/>
</dbReference>
<dbReference type="SMART" id="SM00249">
    <property type="entry name" value="PHD"/>
    <property type="match status" value="3"/>
</dbReference>
<evidence type="ECO:0000313" key="6">
    <source>
        <dbReference type="EMBL" id="KAG9457189.1"/>
    </source>
</evidence>
<dbReference type="InterPro" id="IPR001965">
    <property type="entry name" value="Znf_PHD"/>
</dbReference>
<name>A0AAV7F951_ARIFI</name>
<keyword evidence="7" id="KW-1185">Reference proteome</keyword>
<dbReference type="EMBL" id="JAINDJ010000002">
    <property type="protein sequence ID" value="KAG9457189.1"/>
    <property type="molecule type" value="Genomic_DNA"/>
</dbReference>
<dbReference type="PROSITE" id="PS50016">
    <property type="entry name" value="ZF_PHD_2"/>
    <property type="match status" value="2"/>
</dbReference>
<dbReference type="GO" id="GO:0008270">
    <property type="term" value="F:zinc ion binding"/>
    <property type="evidence" value="ECO:0007669"/>
    <property type="project" value="UniProtKB-KW"/>
</dbReference>
<dbReference type="InterPro" id="IPR013083">
    <property type="entry name" value="Znf_RING/FYVE/PHD"/>
</dbReference>
<keyword evidence="2 4" id="KW-0863">Zinc-finger</keyword>
<sequence length="596" mass="66107">MFVDGRTSNGNGAETMPLVVYSSVANGSKSDGVEGVITYKRRKRLKSSVSGAPAVPAAEQSTNELLDKIQEGVDAVLKNLRHLYRIDDSEQDSWMCVLEHVLQSLQPSEVGIRSSIQDVLAQMREIVHDNRNNRSKLSNKMTVDPQNMVASCNVATDLVGVIRDKSQKFPCNLPYGPSITEKCQRVFLEVMTSEKFISLCKLVCENFHGIKTENVLNFSLINSRIKTGEYEKSTGLLAADIQQVWERLKKIGDEMVCLADSLSKASQKSYQNQVGSMAVATDGAHKFEETSQVGSALKGCLDLANEKHVLSDGSEKLTKLEHNDSNAQVKIGDCGQCGLRAVGPESLICDGCEAMYHFDCMTPINGKIPTRSWYCKVCSANGRDSPQSGWTQSQSEAEVHQDCVVCEKLKDSRTQTNGNHSNMEKETTTLSSISGESWHYSSDEVGRQKGTTKKGKRVCKRCKEGAKEGVEFLVCKHSHCPHKYYHKRCLRSREIGEAGSGWYCPSCLCRGCLINKDDEKIALCDICDEAYHTYCMVPPLTSIPKGDWFCVFCNIQIRMREKRLVRNTVNGVATGSMDVLLNAAEKLHSEEKSNSR</sequence>
<keyword evidence="1" id="KW-0479">Metal-binding</keyword>
<reference evidence="6 7" key="1">
    <citation type="submission" date="2021-07" db="EMBL/GenBank/DDBJ databases">
        <title>The Aristolochia fimbriata genome: insights into angiosperm evolution, floral development and chemical biosynthesis.</title>
        <authorList>
            <person name="Jiao Y."/>
        </authorList>
    </citation>
    <scope>NUCLEOTIDE SEQUENCE [LARGE SCALE GENOMIC DNA]</scope>
    <source>
        <strain evidence="6">IBCAS-2021</strain>
        <tissue evidence="6">Leaf</tissue>
    </source>
</reference>
<comment type="caution">
    <text evidence="6">The sequence shown here is derived from an EMBL/GenBank/DDBJ whole genome shotgun (WGS) entry which is preliminary data.</text>
</comment>
<dbReference type="AlphaFoldDB" id="A0AAV7F951"/>
<proteinExistence type="predicted"/>
<dbReference type="Pfam" id="PF00628">
    <property type="entry name" value="PHD"/>
    <property type="match status" value="2"/>
</dbReference>
<evidence type="ECO:0000256" key="4">
    <source>
        <dbReference type="PROSITE-ProRule" id="PRU00146"/>
    </source>
</evidence>
<dbReference type="Gene3D" id="2.30.30.1150">
    <property type="match status" value="1"/>
</dbReference>
<evidence type="ECO:0000313" key="7">
    <source>
        <dbReference type="Proteomes" id="UP000825729"/>
    </source>
</evidence>
<feature type="domain" description="PHD-type" evidence="5">
    <location>
        <begin position="506"/>
        <end position="556"/>
    </location>
</feature>
<dbReference type="Gene3D" id="3.30.40.10">
    <property type="entry name" value="Zinc/RING finger domain, C3HC4 (zinc finger)"/>
    <property type="match status" value="2"/>
</dbReference>
<evidence type="ECO:0000256" key="3">
    <source>
        <dbReference type="ARBA" id="ARBA00022833"/>
    </source>
</evidence>
<evidence type="ECO:0000256" key="1">
    <source>
        <dbReference type="ARBA" id="ARBA00022723"/>
    </source>
</evidence>
<gene>
    <name evidence="6" type="ORF">H6P81_001697</name>
</gene>
<dbReference type="InterPro" id="IPR019787">
    <property type="entry name" value="Znf_PHD-finger"/>
</dbReference>
<dbReference type="PANTHER" id="PTHR47162:SF9">
    <property type="entry name" value="PHD FINGER PROTEIN EHD3-LIKE"/>
    <property type="match status" value="1"/>
</dbReference>
<organism evidence="6 7">
    <name type="scientific">Aristolochia fimbriata</name>
    <name type="common">White veined hardy Dutchman's pipe vine</name>
    <dbReference type="NCBI Taxonomy" id="158543"/>
    <lineage>
        <taxon>Eukaryota</taxon>
        <taxon>Viridiplantae</taxon>
        <taxon>Streptophyta</taxon>
        <taxon>Embryophyta</taxon>
        <taxon>Tracheophyta</taxon>
        <taxon>Spermatophyta</taxon>
        <taxon>Magnoliopsida</taxon>
        <taxon>Magnoliidae</taxon>
        <taxon>Piperales</taxon>
        <taxon>Aristolochiaceae</taxon>
        <taxon>Aristolochia</taxon>
    </lineage>
</organism>